<reference evidence="1" key="1">
    <citation type="submission" date="2021-03" db="EMBL/GenBank/DDBJ databases">
        <authorList>
            <person name="Bekaert M."/>
        </authorList>
    </citation>
    <scope>NUCLEOTIDE SEQUENCE</scope>
</reference>
<dbReference type="Gene3D" id="2.120.10.30">
    <property type="entry name" value="TolB, C-terminal domain"/>
    <property type="match status" value="1"/>
</dbReference>
<dbReference type="OrthoDB" id="6175222at2759"/>
<dbReference type="EMBL" id="CAJPWZ010001214">
    <property type="protein sequence ID" value="CAG2209782.1"/>
    <property type="molecule type" value="Genomic_DNA"/>
</dbReference>
<dbReference type="SUPFAM" id="SSF101898">
    <property type="entry name" value="NHL repeat"/>
    <property type="match status" value="1"/>
</dbReference>
<evidence type="ECO:0000313" key="2">
    <source>
        <dbReference type="Proteomes" id="UP000683360"/>
    </source>
</evidence>
<dbReference type="InterPro" id="IPR011042">
    <property type="entry name" value="6-blade_b-propeller_TolB-like"/>
</dbReference>
<name>A0A8S3RNI6_MYTED</name>
<sequence>MAQQDQVNNLLHSHDVEKVFSMPGTFIQSTQQNIPLNKTFNHVPEFVQGDKSIIPKLVGSLRSVGRVYNPVPKVIQQYTTSVSRCFNLIACSDGSFWINDYNVQQVMRVNSSGKVMQVISNFNIEVEDISLMSNEELMLCIKKSPVVKVIAVGSTEIKDSRYNVSPLWAISVHVTHDNKVMIGVKDTAQAFPASGPRQIKVMDQSGKQEQVFEYDNNSQPLFTVPARIDSNKANIVCVLDWISEDADGRIVVLNKEGILVNVYTGHPKINSDMPFGPYDILSSPSDNFLIVEPKTHYLHILNSHGNLLTFYNLKQMGIKLPCSISCLGDLFIGSATFIDSEEKAKVYKVDNFVW</sequence>
<evidence type="ECO:0000313" key="1">
    <source>
        <dbReference type="EMBL" id="CAG2209782.1"/>
    </source>
</evidence>
<keyword evidence="2" id="KW-1185">Reference proteome</keyword>
<dbReference type="Proteomes" id="UP000683360">
    <property type="component" value="Unassembled WGS sequence"/>
</dbReference>
<proteinExistence type="predicted"/>
<dbReference type="AlphaFoldDB" id="A0A8S3RNI6"/>
<comment type="caution">
    <text evidence="1">The sequence shown here is derived from an EMBL/GenBank/DDBJ whole genome shotgun (WGS) entry which is preliminary data.</text>
</comment>
<gene>
    <name evidence="1" type="ORF">MEDL_23903</name>
</gene>
<organism evidence="1 2">
    <name type="scientific">Mytilus edulis</name>
    <name type="common">Blue mussel</name>
    <dbReference type="NCBI Taxonomy" id="6550"/>
    <lineage>
        <taxon>Eukaryota</taxon>
        <taxon>Metazoa</taxon>
        <taxon>Spiralia</taxon>
        <taxon>Lophotrochozoa</taxon>
        <taxon>Mollusca</taxon>
        <taxon>Bivalvia</taxon>
        <taxon>Autobranchia</taxon>
        <taxon>Pteriomorphia</taxon>
        <taxon>Mytilida</taxon>
        <taxon>Mytiloidea</taxon>
        <taxon>Mytilidae</taxon>
        <taxon>Mytilinae</taxon>
        <taxon>Mytilus</taxon>
    </lineage>
</organism>
<accession>A0A8S3RNI6</accession>
<protein>
    <submittedName>
        <fullName evidence="1">Uncharacterized protein</fullName>
    </submittedName>
</protein>